<evidence type="ECO:0000313" key="14">
    <source>
        <dbReference type="Proteomes" id="UP001628193"/>
    </source>
</evidence>
<keyword evidence="5" id="KW-1003">Cell membrane</keyword>
<evidence type="ECO:0000256" key="3">
    <source>
        <dbReference type="ARBA" id="ARBA00005745"/>
    </source>
</evidence>
<proteinExistence type="inferred from homology"/>
<evidence type="ECO:0000256" key="11">
    <source>
        <dbReference type="SAM" id="Phobius"/>
    </source>
</evidence>
<evidence type="ECO:0000256" key="6">
    <source>
        <dbReference type="ARBA" id="ARBA00022692"/>
    </source>
</evidence>
<dbReference type="Proteomes" id="UP001628193">
    <property type="component" value="Unassembled WGS sequence"/>
</dbReference>
<evidence type="ECO:0000256" key="9">
    <source>
        <dbReference type="ARBA" id="ARBA00030750"/>
    </source>
</evidence>
<feature type="domain" description="Type II secretion system protein GspF" evidence="12">
    <location>
        <begin position="76"/>
        <end position="201"/>
    </location>
</feature>
<feature type="transmembrane region" description="Helical" evidence="11">
    <location>
        <begin position="178"/>
        <end position="200"/>
    </location>
</feature>
<keyword evidence="4 10" id="KW-0813">Transport</keyword>
<dbReference type="InterPro" id="IPR018076">
    <property type="entry name" value="T2SS_GspF_dom"/>
</dbReference>
<gene>
    <name evidence="13" type="primary">epsF_2</name>
    <name evidence="13" type="ORF">SIID45300_00842</name>
</gene>
<evidence type="ECO:0000256" key="7">
    <source>
        <dbReference type="ARBA" id="ARBA00022989"/>
    </source>
</evidence>
<reference evidence="13 14" key="1">
    <citation type="submission" date="2024-05" db="EMBL/GenBank/DDBJ databases">
        <authorList>
            <consortium name="Candidatus Magnetaquicoccaceae bacterium FCR-1 genome sequencing consortium"/>
            <person name="Shimoshige H."/>
            <person name="Shimamura S."/>
            <person name="Taoka A."/>
            <person name="Kobayashi H."/>
            <person name="Maekawa T."/>
        </authorList>
    </citation>
    <scope>NUCLEOTIDE SEQUENCE [LARGE SCALE GENOMIC DNA]</scope>
    <source>
        <strain evidence="13 14">FCR-1</strain>
    </source>
</reference>
<dbReference type="InterPro" id="IPR003004">
    <property type="entry name" value="GspF/PilC"/>
</dbReference>
<protein>
    <recommendedName>
        <fullName evidence="9">General secretion pathway protein F</fullName>
    </recommendedName>
</protein>
<dbReference type="EMBL" id="BAAFGK010000002">
    <property type="protein sequence ID" value="GAB0056534.1"/>
    <property type="molecule type" value="Genomic_DNA"/>
</dbReference>
<evidence type="ECO:0000256" key="5">
    <source>
        <dbReference type="ARBA" id="ARBA00022475"/>
    </source>
</evidence>
<dbReference type="PANTHER" id="PTHR30012:SF0">
    <property type="entry name" value="TYPE II SECRETION SYSTEM PROTEIN F-RELATED"/>
    <property type="match status" value="1"/>
</dbReference>
<dbReference type="PROSITE" id="PS00874">
    <property type="entry name" value="T2SP_F"/>
    <property type="match status" value="1"/>
</dbReference>
<evidence type="ECO:0000256" key="8">
    <source>
        <dbReference type="ARBA" id="ARBA00023136"/>
    </source>
</evidence>
<dbReference type="PANTHER" id="PTHR30012">
    <property type="entry name" value="GENERAL SECRETION PATHWAY PROTEIN"/>
    <property type="match status" value="1"/>
</dbReference>
<dbReference type="InterPro" id="IPR042094">
    <property type="entry name" value="T2SS_GspF_sf"/>
</dbReference>
<accession>A0ABQ0C6L8</accession>
<comment type="function">
    <text evidence="1">Component of the type II secretion system inner membrane complex required for the energy-dependent secretion of extracellular factors such as proteases and toxins from the periplasm.</text>
</comment>
<reference evidence="13 14" key="2">
    <citation type="submission" date="2024-09" db="EMBL/GenBank/DDBJ databases">
        <title>Draft genome sequence of Candidatus Magnetaquicoccaceae bacterium FCR-1.</title>
        <authorList>
            <person name="Shimoshige H."/>
            <person name="Shimamura S."/>
            <person name="Taoka A."/>
            <person name="Kobayashi H."/>
            <person name="Maekawa T."/>
        </authorList>
    </citation>
    <scope>NUCLEOTIDE SEQUENCE [LARGE SCALE GENOMIC DNA]</scope>
    <source>
        <strain evidence="13 14">FCR-1</strain>
    </source>
</reference>
<dbReference type="Pfam" id="PF00482">
    <property type="entry name" value="T2SSF"/>
    <property type="match status" value="2"/>
</dbReference>
<dbReference type="Gene3D" id="1.20.81.30">
    <property type="entry name" value="Type II secretion system (T2SS), domain F"/>
    <property type="match status" value="2"/>
</dbReference>
<dbReference type="PRINTS" id="PR00812">
    <property type="entry name" value="BCTERIALGSPF"/>
</dbReference>
<comment type="similarity">
    <text evidence="3 10">Belongs to the GSP F family.</text>
</comment>
<evidence type="ECO:0000259" key="12">
    <source>
        <dbReference type="Pfam" id="PF00482"/>
    </source>
</evidence>
<feature type="transmembrane region" description="Helical" evidence="11">
    <location>
        <begin position="384"/>
        <end position="405"/>
    </location>
</feature>
<name>A0ABQ0C6L8_9PROT</name>
<feature type="transmembrane region" description="Helical" evidence="11">
    <location>
        <begin position="231"/>
        <end position="250"/>
    </location>
</feature>
<evidence type="ECO:0000256" key="1">
    <source>
        <dbReference type="ARBA" id="ARBA00002684"/>
    </source>
</evidence>
<dbReference type="InterPro" id="IPR001992">
    <property type="entry name" value="T2SS_GspF/T4SS_PilC_CS"/>
</dbReference>
<keyword evidence="7 11" id="KW-1133">Transmembrane helix</keyword>
<evidence type="ECO:0000313" key="13">
    <source>
        <dbReference type="EMBL" id="GAB0056534.1"/>
    </source>
</evidence>
<dbReference type="RefSeq" id="WP_420904241.1">
    <property type="nucleotide sequence ID" value="NZ_BAAFGK010000002.1"/>
</dbReference>
<comment type="subcellular location">
    <subcellularLocation>
        <location evidence="10">Cell inner membrane</location>
        <topology evidence="10">Multi-pass membrane protein</topology>
    </subcellularLocation>
    <subcellularLocation>
        <location evidence="2">Cell membrane</location>
        <topology evidence="2">Multi-pass membrane protein</topology>
    </subcellularLocation>
</comment>
<feature type="domain" description="Type II secretion system protein GspF" evidence="12">
    <location>
        <begin position="282"/>
        <end position="403"/>
    </location>
</feature>
<sequence>MAVFRYEGMRAGGGRTVKGVLDADTERDARRLLKQQEIYPTLLERLEGSETSKRSPRRWSFKRGAPLPPMREKIVFTRQMASLLAAGFPVMEVLSSVEEQIRTGPFREVVATIRNDVGEGLSLSEALGRHERIFPPLYVSLVRAGERGGGGALDTIFERLAVVMEEERRIRARLISAMIYPAVMAIVGGMILIFMMTVVVPKVTTVFKETQQALPMVTRSLLAISDYLRDWGVWSAVALVIGMLVLAGWARSSKGRARLEGVWWRVPLLGELLSSVATMRVCQLLGLLLKSGVPVIGSLQVTADATGFVTVRSGMLEVAKAVERGDSLAEALERTGHFQGLAIRMIKAGERSGSLEAMLERAARLHREEIEQTLERLMHLVEPVIILVMGGVVGYVVVAVLLPIFEMNQFIK</sequence>
<comment type="caution">
    <text evidence="13">The sequence shown here is derived from an EMBL/GenBank/DDBJ whole genome shotgun (WGS) entry which is preliminary data.</text>
</comment>
<evidence type="ECO:0000256" key="4">
    <source>
        <dbReference type="ARBA" id="ARBA00022448"/>
    </source>
</evidence>
<evidence type="ECO:0000256" key="2">
    <source>
        <dbReference type="ARBA" id="ARBA00004651"/>
    </source>
</evidence>
<keyword evidence="6 10" id="KW-0812">Transmembrane</keyword>
<organism evidence="13 14">
    <name type="scientific">Candidatus Magnetaquiglobus chichijimensis</name>
    <dbReference type="NCBI Taxonomy" id="3141448"/>
    <lineage>
        <taxon>Bacteria</taxon>
        <taxon>Pseudomonadati</taxon>
        <taxon>Pseudomonadota</taxon>
        <taxon>Magnetococcia</taxon>
        <taxon>Magnetococcales</taxon>
        <taxon>Candidatus Magnetaquicoccaceae</taxon>
        <taxon>Candidatus Magnetaquiglobus</taxon>
    </lineage>
</organism>
<keyword evidence="8 11" id="KW-0472">Membrane</keyword>
<keyword evidence="14" id="KW-1185">Reference proteome</keyword>
<evidence type="ECO:0000256" key="10">
    <source>
        <dbReference type="RuleBase" id="RU003923"/>
    </source>
</evidence>